<proteinExistence type="inferred from homology"/>
<keyword evidence="2" id="KW-0378">Hydrolase</keyword>
<evidence type="ECO:0000256" key="1">
    <source>
        <dbReference type="ARBA" id="ARBA00007469"/>
    </source>
</evidence>
<dbReference type="PROSITE" id="PS00530">
    <property type="entry name" value="RNASE_T2_1"/>
    <property type="match status" value="1"/>
</dbReference>
<keyword evidence="7" id="KW-1185">Reference proteome</keyword>
<evidence type="ECO:0000256" key="5">
    <source>
        <dbReference type="SAM" id="SignalP"/>
    </source>
</evidence>
<dbReference type="InterPro" id="IPR001568">
    <property type="entry name" value="RNase_T2-like"/>
</dbReference>
<keyword evidence="2" id="KW-0540">Nuclease</keyword>
<dbReference type="InterPro" id="IPR018188">
    <property type="entry name" value="RNase_T2_His_AS_1"/>
</dbReference>
<dbReference type="InterPro" id="IPR036430">
    <property type="entry name" value="RNase_T2-like_sf"/>
</dbReference>
<comment type="similarity">
    <text evidence="1 4">Belongs to the RNase T2 family.</text>
</comment>
<accession>A0ABP0YNN9</accession>
<evidence type="ECO:0000256" key="3">
    <source>
        <dbReference type="ARBA" id="ARBA00023239"/>
    </source>
</evidence>
<dbReference type="Gene3D" id="3.90.730.10">
    <property type="entry name" value="Ribonuclease T2-like"/>
    <property type="match status" value="2"/>
</dbReference>
<dbReference type="Proteomes" id="UP001642487">
    <property type="component" value="Chromosome 5"/>
</dbReference>
<organism evidence="6 7">
    <name type="scientific">Citrullus colocynthis</name>
    <name type="common">colocynth</name>
    <dbReference type="NCBI Taxonomy" id="252529"/>
    <lineage>
        <taxon>Eukaryota</taxon>
        <taxon>Viridiplantae</taxon>
        <taxon>Streptophyta</taxon>
        <taxon>Embryophyta</taxon>
        <taxon>Tracheophyta</taxon>
        <taxon>Spermatophyta</taxon>
        <taxon>Magnoliopsida</taxon>
        <taxon>eudicotyledons</taxon>
        <taxon>Gunneridae</taxon>
        <taxon>Pentapetalae</taxon>
        <taxon>rosids</taxon>
        <taxon>fabids</taxon>
        <taxon>Cucurbitales</taxon>
        <taxon>Cucurbitaceae</taxon>
        <taxon>Benincaseae</taxon>
        <taxon>Citrullus</taxon>
    </lineage>
</organism>
<evidence type="ECO:0000313" key="7">
    <source>
        <dbReference type="Proteomes" id="UP001642487"/>
    </source>
</evidence>
<dbReference type="SUPFAM" id="SSF55895">
    <property type="entry name" value="Ribonuclease Rh-like"/>
    <property type="match status" value="1"/>
</dbReference>
<name>A0ABP0YNN9_9ROSI</name>
<sequence length="228" mass="25696">MTSFSFKAAGAAVFVVVVAIVVRVQTAEGITVGKDQREFDYFVLALQWPATLCRNRSLCCPTNACCRGTINEKKYVYILRPDSPTEFTIHGLWPQYEGKGWPSCCSNATFNENEISSLFEDIDKYWPSYRCGLVSSCNNRKGSFWAHQEALENAEIVASDTKKYRIQDVINAIHSAFKANPKLACAKKGIIKELRLCFDKQFKLRDCDATKSCPKSVKLPEFHEPQGN</sequence>
<dbReference type="PANTHER" id="PTHR11240:SF22">
    <property type="entry name" value="RIBONUCLEASE T2"/>
    <property type="match status" value="1"/>
</dbReference>
<dbReference type="PANTHER" id="PTHR11240">
    <property type="entry name" value="RIBONUCLEASE T2"/>
    <property type="match status" value="1"/>
</dbReference>
<gene>
    <name evidence="6" type="ORF">CITCOLO1_LOCUS14248</name>
</gene>
<reference evidence="6 7" key="1">
    <citation type="submission" date="2024-03" db="EMBL/GenBank/DDBJ databases">
        <authorList>
            <person name="Gkanogiannis A."/>
            <person name="Becerra Lopez-Lavalle L."/>
        </authorList>
    </citation>
    <scope>NUCLEOTIDE SEQUENCE [LARGE SCALE GENOMIC DNA]</scope>
</reference>
<dbReference type="EMBL" id="OZ021739">
    <property type="protein sequence ID" value="CAK9322123.1"/>
    <property type="molecule type" value="Genomic_DNA"/>
</dbReference>
<protein>
    <submittedName>
        <fullName evidence="6">Uncharacterized protein</fullName>
    </submittedName>
</protein>
<feature type="signal peptide" evidence="5">
    <location>
        <begin position="1"/>
        <end position="29"/>
    </location>
</feature>
<feature type="chain" id="PRO_5045157384" evidence="5">
    <location>
        <begin position="30"/>
        <end position="228"/>
    </location>
</feature>
<keyword evidence="3" id="KW-0456">Lyase</keyword>
<keyword evidence="5" id="KW-0732">Signal</keyword>
<evidence type="ECO:0000256" key="4">
    <source>
        <dbReference type="RuleBase" id="RU004328"/>
    </source>
</evidence>
<evidence type="ECO:0000256" key="2">
    <source>
        <dbReference type="ARBA" id="ARBA00022722"/>
    </source>
</evidence>
<dbReference type="Pfam" id="PF00445">
    <property type="entry name" value="Ribonuclease_T2"/>
    <property type="match status" value="2"/>
</dbReference>
<evidence type="ECO:0000313" key="6">
    <source>
        <dbReference type="EMBL" id="CAK9322123.1"/>
    </source>
</evidence>